<keyword evidence="2" id="KW-1185">Reference proteome</keyword>
<sequence>MKTKHENEASKNHFSLDIWIWISVMVIGKSIKQIRHLNRRISGVAVTSGSIRREGGGSVCVCCVCVSGGRSVIAAFVPFSGVFSVSHFFYRILLVTRCVGSCIGGGGGDSGLGYLGVPQALL</sequence>
<evidence type="ECO:0000313" key="2">
    <source>
        <dbReference type="Proteomes" id="UP001229421"/>
    </source>
</evidence>
<accession>A0AAD8KAS9</accession>
<name>A0AAD8KAS9_TARER</name>
<organism evidence="1 2">
    <name type="scientific">Tagetes erecta</name>
    <name type="common">African marigold</name>
    <dbReference type="NCBI Taxonomy" id="13708"/>
    <lineage>
        <taxon>Eukaryota</taxon>
        <taxon>Viridiplantae</taxon>
        <taxon>Streptophyta</taxon>
        <taxon>Embryophyta</taxon>
        <taxon>Tracheophyta</taxon>
        <taxon>Spermatophyta</taxon>
        <taxon>Magnoliopsida</taxon>
        <taxon>eudicotyledons</taxon>
        <taxon>Gunneridae</taxon>
        <taxon>Pentapetalae</taxon>
        <taxon>asterids</taxon>
        <taxon>campanulids</taxon>
        <taxon>Asterales</taxon>
        <taxon>Asteraceae</taxon>
        <taxon>Asteroideae</taxon>
        <taxon>Heliantheae alliance</taxon>
        <taxon>Tageteae</taxon>
        <taxon>Tagetes</taxon>
    </lineage>
</organism>
<protein>
    <submittedName>
        <fullName evidence="1">Uncharacterized protein</fullName>
    </submittedName>
</protein>
<gene>
    <name evidence="1" type="ORF">QVD17_28561</name>
</gene>
<reference evidence="1" key="1">
    <citation type="journal article" date="2023" name="bioRxiv">
        <title>Improved chromosome-level genome assembly for marigold (Tagetes erecta).</title>
        <authorList>
            <person name="Jiang F."/>
            <person name="Yuan L."/>
            <person name="Wang S."/>
            <person name="Wang H."/>
            <person name="Xu D."/>
            <person name="Wang A."/>
            <person name="Fan W."/>
        </authorList>
    </citation>
    <scope>NUCLEOTIDE SEQUENCE</scope>
    <source>
        <strain evidence="1">WSJ</strain>
        <tissue evidence="1">Leaf</tissue>
    </source>
</reference>
<dbReference type="AlphaFoldDB" id="A0AAD8KAS9"/>
<dbReference type="Proteomes" id="UP001229421">
    <property type="component" value="Unassembled WGS sequence"/>
</dbReference>
<comment type="caution">
    <text evidence="1">The sequence shown here is derived from an EMBL/GenBank/DDBJ whole genome shotgun (WGS) entry which is preliminary data.</text>
</comment>
<evidence type="ECO:0000313" key="1">
    <source>
        <dbReference type="EMBL" id="KAK1419394.1"/>
    </source>
</evidence>
<proteinExistence type="predicted"/>
<dbReference type="EMBL" id="JAUHHV010000007">
    <property type="protein sequence ID" value="KAK1419394.1"/>
    <property type="molecule type" value="Genomic_DNA"/>
</dbReference>